<evidence type="ECO:0000313" key="1">
    <source>
        <dbReference type="EMBL" id="GIM81702.1"/>
    </source>
</evidence>
<comment type="caution">
    <text evidence="1">The sequence shown here is derived from an EMBL/GenBank/DDBJ whole genome shotgun (WGS) entry which is preliminary data.</text>
</comment>
<dbReference type="Proteomes" id="UP000680865">
    <property type="component" value="Unassembled WGS sequence"/>
</dbReference>
<dbReference type="AlphaFoldDB" id="A0A919VW53"/>
<dbReference type="RefSeq" id="WP_213002187.1">
    <property type="nucleotide sequence ID" value="NZ_BAAATW010000004.1"/>
</dbReference>
<evidence type="ECO:0000313" key="2">
    <source>
        <dbReference type="Proteomes" id="UP000680865"/>
    </source>
</evidence>
<dbReference type="EMBL" id="BOQP01000048">
    <property type="protein sequence ID" value="GIM81702.1"/>
    <property type="molecule type" value="Genomic_DNA"/>
</dbReference>
<name>A0A919VW53_9ACTN</name>
<protein>
    <submittedName>
        <fullName evidence="1">Uncharacterized protein</fullName>
    </submittedName>
</protein>
<keyword evidence="2" id="KW-1185">Reference proteome</keyword>
<reference evidence="1" key="1">
    <citation type="submission" date="2021-03" db="EMBL/GenBank/DDBJ databases">
        <title>Whole genome shotgun sequence of Actinoplanes consettensis NBRC 14913.</title>
        <authorList>
            <person name="Komaki H."/>
            <person name="Tamura T."/>
        </authorList>
    </citation>
    <scope>NUCLEOTIDE SEQUENCE</scope>
    <source>
        <strain evidence="1">NBRC 14913</strain>
    </source>
</reference>
<accession>A0A919VW53</accession>
<proteinExistence type="predicted"/>
<organism evidence="1 2">
    <name type="scientific">Winogradskya consettensis</name>
    <dbReference type="NCBI Taxonomy" id="113560"/>
    <lineage>
        <taxon>Bacteria</taxon>
        <taxon>Bacillati</taxon>
        <taxon>Actinomycetota</taxon>
        <taxon>Actinomycetes</taxon>
        <taxon>Micromonosporales</taxon>
        <taxon>Micromonosporaceae</taxon>
        <taxon>Winogradskya</taxon>
    </lineage>
</organism>
<gene>
    <name evidence="1" type="ORF">Aco04nite_77900</name>
</gene>
<sequence>MPIRGDGISTGSLTAEDLRALGLEGVVRDTSHSIGGREINLIIYRPISDAAARKPTIKVRF</sequence>